<gene>
    <name evidence="1" type="ORF">N3K66_001278</name>
</gene>
<sequence length="640" mass="67941">MRIPYNRVHVHGDILFAARAGQIHTFRVSDGSYISAWKHPDVVEKETAAAAGGDGNGDHGAREEEINSMDVDEQGKGNTGDHNMDDDDDDGSGPPAKRQRTTAAGIEGAEPVEVVPGEEAQGGGPSAEGAEEKNETTTATATTKRRGKKAKNRNKAAARGGGDGAAPEQKHSNRARVPDRPVVTHLTSTTSGNHVVAITGHDKTIWVLAHDGAGGLAQLSRRAMPKRPSALQISPDGGAVLSADKFGDVYSVPLLPDPGWVPSAADASVVHKPQATPLTVHSKRNLDALRAQQRQTERLLSPSTTDKQKQQLLQQQQPAFEMTLLLGHVSMLTDLLVAEPGGPGGDGKRYIITSDRDEHIRVSRYAPQAHVIESFCLGHKDFVGAMVIPPATGADDDDDDNDDDGQGRKGSRRSGDILVSGGGDPDLFVWDWVQGRLLSRAGILPLAREIAPETTKVAVSGLYALEASSSSSSSGERLRYILAICEDIKAIFSWQLTPANELHHPSIIQLPANPLHLCITYPSPANNNSSNNSDGDGGPSSSSSPTVFAALDPSQGETPAGTRSINAYALEVNDGRLAVASASPVSGEEKADDNGAESNGMEATPEEIRNLLYSYENLRKQTCEEEDADKAEAEDTPIQD</sequence>
<dbReference type="Proteomes" id="UP001163324">
    <property type="component" value="Chromosome 1"/>
</dbReference>
<reference evidence="1" key="1">
    <citation type="submission" date="2022-10" db="EMBL/GenBank/DDBJ databases">
        <title>Complete Genome of Trichothecium roseum strain YXFP-22015, a Plant Pathogen Isolated from Citrus.</title>
        <authorList>
            <person name="Wang Y."/>
            <person name="Zhu L."/>
        </authorList>
    </citation>
    <scope>NUCLEOTIDE SEQUENCE</scope>
    <source>
        <strain evidence="1">YXFP-22015</strain>
    </source>
</reference>
<proteinExistence type="predicted"/>
<keyword evidence="2" id="KW-1185">Reference proteome</keyword>
<evidence type="ECO:0000313" key="1">
    <source>
        <dbReference type="EMBL" id="KAI9904749.1"/>
    </source>
</evidence>
<organism evidence="1 2">
    <name type="scientific">Trichothecium roseum</name>
    <dbReference type="NCBI Taxonomy" id="47278"/>
    <lineage>
        <taxon>Eukaryota</taxon>
        <taxon>Fungi</taxon>
        <taxon>Dikarya</taxon>
        <taxon>Ascomycota</taxon>
        <taxon>Pezizomycotina</taxon>
        <taxon>Sordariomycetes</taxon>
        <taxon>Hypocreomycetidae</taxon>
        <taxon>Hypocreales</taxon>
        <taxon>Hypocreales incertae sedis</taxon>
        <taxon>Trichothecium</taxon>
    </lineage>
</organism>
<name>A0ACC0VEB2_9HYPO</name>
<comment type="caution">
    <text evidence="1">The sequence shown here is derived from an EMBL/GenBank/DDBJ whole genome shotgun (WGS) entry which is preliminary data.</text>
</comment>
<protein>
    <submittedName>
        <fullName evidence="1">Uncharacterized protein</fullName>
    </submittedName>
</protein>
<accession>A0ACC0VEB2</accession>
<evidence type="ECO:0000313" key="2">
    <source>
        <dbReference type="Proteomes" id="UP001163324"/>
    </source>
</evidence>
<dbReference type="EMBL" id="CM047940">
    <property type="protein sequence ID" value="KAI9904749.1"/>
    <property type="molecule type" value="Genomic_DNA"/>
</dbReference>